<dbReference type="Proteomes" id="UP001607303">
    <property type="component" value="Unassembled WGS sequence"/>
</dbReference>
<evidence type="ECO:0000313" key="1">
    <source>
        <dbReference type="EMBL" id="KAL2747919.1"/>
    </source>
</evidence>
<dbReference type="PANTHER" id="PTHR47327">
    <property type="entry name" value="FI18240P1-RELATED"/>
    <property type="match status" value="1"/>
</dbReference>
<protein>
    <submittedName>
        <fullName evidence="1">Uncharacterized protein</fullName>
    </submittedName>
</protein>
<evidence type="ECO:0000313" key="2">
    <source>
        <dbReference type="Proteomes" id="UP001607303"/>
    </source>
</evidence>
<dbReference type="EMBL" id="JAYRBN010000034">
    <property type="protein sequence ID" value="KAL2747919.1"/>
    <property type="molecule type" value="Genomic_DNA"/>
</dbReference>
<proteinExistence type="predicted"/>
<reference evidence="1 2" key="1">
    <citation type="journal article" date="2024" name="Ann. Entomol. Soc. Am.">
        <title>Genomic analyses of the southern and eastern yellowjacket wasps (Hymenoptera: Vespidae) reveal evolutionary signatures of social life.</title>
        <authorList>
            <person name="Catto M.A."/>
            <person name="Caine P.B."/>
            <person name="Orr S.E."/>
            <person name="Hunt B.G."/>
            <person name="Goodisman M.A.D."/>
        </authorList>
    </citation>
    <scope>NUCLEOTIDE SEQUENCE [LARGE SCALE GENOMIC DNA]</scope>
    <source>
        <strain evidence="1">232</strain>
        <tissue evidence="1">Head and thorax</tissue>
    </source>
</reference>
<dbReference type="InterPro" id="IPR052774">
    <property type="entry name" value="Celegans_DevNeuronal_Protein"/>
</dbReference>
<dbReference type="PANTHER" id="PTHR47327:SF2">
    <property type="entry name" value="FI18240P1-RELATED"/>
    <property type="match status" value="1"/>
</dbReference>
<sequence>MLWRSPIPEQIVHLSSARSTGALCSLADDEHCVSGRSTVPEYRRRRDIRKRGHRVYTGWIPNSRGKYRGPDASRILNTSCSLHTRSLEGAAGAGLGLRLLDSTEDLASSCYVPTYREAKCALSQSQFPVFTIYAQKSCLAVKPCERAWCIDRVQGHRLQGHARRTMSASSRQHCLELCLGERDFLCRTVKPIDGFTLLLIETSDPSGSCVATSASIGGTFTAQAFRIKEWIEGGGLKRPEISRWSRTEGETRHVNCTISVENGEKVKRRKGTNDYKANELSGERNERRELLDGTGVCMKNRSILGGILTQRHRNELFEGKDKGENGHRQVAAPAAGVAPTSTSTAIATAGYRLYEVIAFNQLISDGPQTRTSQANTEERSARDTMSLGYENACLIKRRAPFGIGIAFFVATGFEKLYRCSTKQEEGLDEKCPPSSP</sequence>
<dbReference type="Gene3D" id="3.50.4.10">
    <property type="entry name" value="Hepatocyte Growth Factor"/>
    <property type="match status" value="1"/>
</dbReference>
<name>A0ABD2CT10_VESMC</name>
<accession>A0ABD2CT10</accession>
<dbReference type="AlphaFoldDB" id="A0ABD2CT10"/>
<gene>
    <name evidence="1" type="ORF">V1477_003814</name>
</gene>
<organism evidence="1 2">
    <name type="scientific">Vespula maculifrons</name>
    <name type="common">Eastern yellow jacket</name>
    <name type="synonym">Wasp</name>
    <dbReference type="NCBI Taxonomy" id="7453"/>
    <lineage>
        <taxon>Eukaryota</taxon>
        <taxon>Metazoa</taxon>
        <taxon>Ecdysozoa</taxon>
        <taxon>Arthropoda</taxon>
        <taxon>Hexapoda</taxon>
        <taxon>Insecta</taxon>
        <taxon>Pterygota</taxon>
        <taxon>Neoptera</taxon>
        <taxon>Endopterygota</taxon>
        <taxon>Hymenoptera</taxon>
        <taxon>Apocrita</taxon>
        <taxon>Aculeata</taxon>
        <taxon>Vespoidea</taxon>
        <taxon>Vespidae</taxon>
        <taxon>Vespinae</taxon>
        <taxon>Vespula</taxon>
    </lineage>
</organism>
<comment type="caution">
    <text evidence="1">The sequence shown here is derived from an EMBL/GenBank/DDBJ whole genome shotgun (WGS) entry which is preliminary data.</text>
</comment>
<keyword evidence="2" id="KW-1185">Reference proteome</keyword>